<protein>
    <submittedName>
        <fullName evidence="6">Outer membrane protein P5</fullName>
    </submittedName>
</protein>
<dbReference type="PANTHER" id="PTHR30329">
    <property type="entry name" value="STATOR ELEMENT OF FLAGELLAR MOTOR COMPLEX"/>
    <property type="match status" value="1"/>
</dbReference>
<evidence type="ECO:0000313" key="6">
    <source>
        <dbReference type="EMBL" id="EGZ46679.1"/>
    </source>
</evidence>
<evidence type="ECO:0000256" key="3">
    <source>
        <dbReference type="ARBA" id="ARBA00023237"/>
    </source>
</evidence>
<dbReference type="InterPro" id="IPR006664">
    <property type="entry name" value="OMP_bac"/>
</dbReference>
<dbReference type="GO" id="GO:0009279">
    <property type="term" value="C:cell outer membrane"/>
    <property type="evidence" value="ECO:0007669"/>
    <property type="project" value="UniProtKB-SubCell"/>
</dbReference>
<name>G4CQA4_9NEIS</name>
<dbReference type="AlphaFoldDB" id="G4CQA4"/>
<reference evidence="6 7" key="1">
    <citation type="submission" date="2011-06" db="EMBL/GenBank/DDBJ databases">
        <authorList>
            <person name="Muzny D."/>
            <person name="Qin X."/>
            <person name="Deng J."/>
            <person name="Jiang H."/>
            <person name="Liu Y."/>
            <person name="Qu J."/>
            <person name="Song X.-Z."/>
            <person name="Zhang L."/>
            <person name="Thornton R."/>
            <person name="Coyle M."/>
            <person name="Francisco L."/>
            <person name="Jackson L."/>
            <person name="Javaid M."/>
            <person name="Korchina V."/>
            <person name="Kovar C."/>
            <person name="Mata R."/>
            <person name="Mathew T."/>
            <person name="Ngo R."/>
            <person name="Nguyen L."/>
            <person name="Nguyen N."/>
            <person name="Okwuonu G."/>
            <person name="Ongeri F."/>
            <person name="Pham C."/>
            <person name="Simmons D."/>
            <person name="Wilczek-Boney K."/>
            <person name="Hale W."/>
            <person name="Jakkamsetti A."/>
            <person name="Pham P."/>
            <person name="Ruth R."/>
            <person name="San Lucas F."/>
            <person name="Warren J."/>
            <person name="Zhang J."/>
            <person name="Zhao Z."/>
            <person name="Zhou C."/>
            <person name="Zhu D."/>
            <person name="Lee S."/>
            <person name="Bess C."/>
            <person name="Blankenburg K."/>
            <person name="Forbes L."/>
            <person name="Fu Q."/>
            <person name="Gubbala S."/>
            <person name="Hirani K."/>
            <person name="Jayaseelan J.C."/>
            <person name="Lara F."/>
            <person name="Munidasa M."/>
            <person name="Palculict T."/>
            <person name="Patil S."/>
            <person name="Pu L.-L."/>
            <person name="Saada N."/>
            <person name="Tang L."/>
            <person name="Weissenberger G."/>
            <person name="Zhu Y."/>
            <person name="Hemphill L."/>
            <person name="Shang Y."/>
            <person name="Youmans B."/>
            <person name="Ayvaz T."/>
            <person name="Ross M."/>
            <person name="Santibanez J."/>
            <person name="Aqrawi P."/>
            <person name="Gross S."/>
            <person name="Joshi V."/>
            <person name="Fowler G."/>
            <person name="Nazareth L."/>
            <person name="Reid J."/>
            <person name="Worley K."/>
            <person name="Petrosino J."/>
            <person name="Highlander S."/>
            <person name="Gibbs R."/>
        </authorList>
    </citation>
    <scope>NUCLEOTIDE SEQUENCE [LARGE SCALE GENOMIC DNA]</scope>
    <source>
        <strain evidence="6 7">9715</strain>
    </source>
</reference>
<feature type="domain" description="OmpA-like" evidence="5">
    <location>
        <begin position="168"/>
        <end position="300"/>
    </location>
</feature>
<evidence type="ECO:0000256" key="4">
    <source>
        <dbReference type="PROSITE-ProRule" id="PRU00473"/>
    </source>
</evidence>
<dbReference type="Pfam" id="PF00691">
    <property type="entry name" value="OmpA"/>
    <property type="match status" value="1"/>
</dbReference>
<dbReference type="CDD" id="cd07185">
    <property type="entry name" value="OmpA_C-like"/>
    <property type="match status" value="1"/>
</dbReference>
<sequence length="302" mass="33613">MMIQHKKLWLFMLPLLATGCVYKNANREVWIDTTDTVYSTSVPDDKSSVVFYRQANAIDGPTVNVYVNGQYLGSLQPNAYRQETVCAQNQRFFAEFANKDVAYHEKANSGDYYNLPEAAVSFFKIVQGENGRPALQAVSPEQAEQEMKGVQSQHHTLSRVQTAAQCSTVLKKYTLQASALFKFDRSGYKDMLPKGKQEIAAVSEDIKQNPGRISGIQVIGYTDPEGTNQYNNKLSLARAKTVKEALSGSGLDPNLITSEGRGENDLIVTDCRAKHPKDAAARKECDQPNRRVEIILHGEKNN</sequence>
<keyword evidence="2 4" id="KW-0472">Membrane</keyword>
<dbReference type="PANTHER" id="PTHR30329:SF21">
    <property type="entry name" value="LIPOPROTEIN YIAD-RELATED"/>
    <property type="match status" value="1"/>
</dbReference>
<gene>
    <name evidence="6" type="ORF">HMPREF9370_1264</name>
</gene>
<dbReference type="EMBL" id="AGAZ01000045">
    <property type="protein sequence ID" value="EGZ46679.1"/>
    <property type="molecule type" value="Genomic_DNA"/>
</dbReference>
<evidence type="ECO:0000259" key="5">
    <source>
        <dbReference type="PROSITE" id="PS51123"/>
    </source>
</evidence>
<dbReference type="PROSITE" id="PS51257">
    <property type="entry name" value="PROKAR_LIPOPROTEIN"/>
    <property type="match status" value="1"/>
</dbReference>
<evidence type="ECO:0000313" key="7">
    <source>
        <dbReference type="Proteomes" id="UP000005336"/>
    </source>
</evidence>
<comment type="caution">
    <text evidence="6">The sequence shown here is derived from an EMBL/GenBank/DDBJ whole genome shotgun (WGS) entry which is preliminary data.</text>
</comment>
<evidence type="ECO:0000256" key="1">
    <source>
        <dbReference type="ARBA" id="ARBA00004442"/>
    </source>
</evidence>
<dbReference type="InterPro" id="IPR050330">
    <property type="entry name" value="Bact_OuterMem_StrucFunc"/>
</dbReference>
<dbReference type="SUPFAM" id="SSF103088">
    <property type="entry name" value="OmpA-like"/>
    <property type="match status" value="1"/>
</dbReference>
<organism evidence="6 7">
    <name type="scientific">Neisseria wadsworthii 9715</name>
    <dbReference type="NCBI Taxonomy" id="1030841"/>
    <lineage>
        <taxon>Bacteria</taxon>
        <taxon>Pseudomonadati</taxon>
        <taxon>Pseudomonadota</taxon>
        <taxon>Betaproteobacteria</taxon>
        <taxon>Neisseriales</taxon>
        <taxon>Neisseriaceae</taxon>
        <taxon>Neisseria</taxon>
    </lineage>
</organism>
<dbReference type="RefSeq" id="WP_009116405.1">
    <property type="nucleotide sequence ID" value="NZ_JH165159.1"/>
</dbReference>
<dbReference type="STRING" id="1030841.HMPREF9370_1264"/>
<dbReference type="PRINTS" id="PR01021">
    <property type="entry name" value="OMPADOMAIN"/>
</dbReference>
<comment type="subcellular location">
    <subcellularLocation>
        <location evidence="1">Cell outer membrane</location>
    </subcellularLocation>
</comment>
<accession>G4CQA4</accession>
<dbReference type="Proteomes" id="UP000005336">
    <property type="component" value="Unassembled WGS sequence"/>
</dbReference>
<proteinExistence type="predicted"/>
<dbReference type="HOGENOM" id="CLU_074304_0_0_4"/>
<dbReference type="InterPro" id="IPR006665">
    <property type="entry name" value="OmpA-like"/>
</dbReference>
<dbReference type="InterPro" id="IPR036737">
    <property type="entry name" value="OmpA-like_sf"/>
</dbReference>
<keyword evidence="7" id="KW-1185">Reference proteome</keyword>
<evidence type="ECO:0000256" key="2">
    <source>
        <dbReference type="ARBA" id="ARBA00023136"/>
    </source>
</evidence>
<dbReference type="Gene3D" id="3.30.1330.60">
    <property type="entry name" value="OmpA-like domain"/>
    <property type="match status" value="1"/>
</dbReference>
<dbReference type="PATRIC" id="fig|1030841.3.peg.1247"/>
<keyword evidence="3" id="KW-0998">Cell outer membrane</keyword>
<dbReference type="PROSITE" id="PS51123">
    <property type="entry name" value="OMPA_2"/>
    <property type="match status" value="1"/>
</dbReference>